<evidence type="ECO:0000256" key="1">
    <source>
        <dbReference type="ARBA" id="ARBA00022723"/>
    </source>
</evidence>
<gene>
    <name evidence="6" type="ORF">DSM5745_07541</name>
</gene>
<keyword evidence="2 4" id="KW-0863">Zinc-finger</keyword>
<organism evidence="6 7">
    <name type="scientific">Aspergillus mulundensis</name>
    <dbReference type="NCBI Taxonomy" id="1810919"/>
    <lineage>
        <taxon>Eukaryota</taxon>
        <taxon>Fungi</taxon>
        <taxon>Dikarya</taxon>
        <taxon>Ascomycota</taxon>
        <taxon>Pezizomycotina</taxon>
        <taxon>Eurotiomycetes</taxon>
        <taxon>Eurotiomycetidae</taxon>
        <taxon>Eurotiales</taxon>
        <taxon>Aspergillaceae</taxon>
        <taxon>Aspergillus</taxon>
        <taxon>Aspergillus subgen. Nidulantes</taxon>
    </lineage>
</organism>
<dbReference type="PROSITE" id="PS50865">
    <property type="entry name" value="ZF_MYND_2"/>
    <property type="match status" value="1"/>
</dbReference>
<dbReference type="GO" id="GO:0008270">
    <property type="term" value="F:zinc ion binding"/>
    <property type="evidence" value="ECO:0007669"/>
    <property type="project" value="UniProtKB-KW"/>
</dbReference>
<dbReference type="RefSeq" id="XP_026601589.1">
    <property type="nucleotide sequence ID" value="XM_026749557.1"/>
</dbReference>
<name>A0A3D8RE99_9EURO</name>
<protein>
    <recommendedName>
        <fullName evidence="5">MYND-type domain-containing protein</fullName>
    </recommendedName>
</protein>
<dbReference type="InterPro" id="IPR002893">
    <property type="entry name" value="Znf_MYND"/>
</dbReference>
<dbReference type="AlphaFoldDB" id="A0A3D8RE99"/>
<evidence type="ECO:0000256" key="3">
    <source>
        <dbReference type="ARBA" id="ARBA00022833"/>
    </source>
</evidence>
<evidence type="ECO:0000313" key="7">
    <source>
        <dbReference type="Proteomes" id="UP000256690"/>
    </source>
</evidence>
<keyword evidence="1" id="KW-0479">Metal-binding</keyword>
<dbReference type="EMBL" id="PVWQ01000009">
    <property type="protein sequence ID" value="RDW72369.1"/>
    <property type="molecule type" value="Genomic_DNA"/>
</dbReference>
<dbReference type="GeneID" id="38117911"/>
<dbReference type="STRING" id="1810919.A0A3D8RE99"/>
<accession>A0A3D8RE99</accession>
<keyword evidence="3" id="KW-0862">Zinc</keyword>
<keyword evidence="7" id="KW-1185">Reference proteome</keyword>
<comment type="caution">
    <text evidence="6">The sequence shown here is derived from an EMBL/GenBank/DDBJ whole genome shotgun (WGS) entry which is preliminary data.</text>
</comment>
<dbReference type="Pfam" id="PF01753">
    <property type="entry name" value="zf-MYND"/>
    <property type="match status" value="1"/>
</dbReference>
<evidence type="ECO:0000259" key="5">
    <source>
        <dbReference type="PROSITE" id="PS50865"/>
    </source>
</evidence>
<dbReference type="OrthoDB" id="432970at2759"/>
<sequence>MKKDQTQWVSEEWGIASRGGDGLDSSPRGDLLAPAAGPMVCTCITNYQPFTTPFASMTDHHSTIYGTSWSTRPGISGYPSNLPAFPLSIQRPDMSVKTMRFRKVQTSEAVKVAATIQACTKCEKRGTTAPPFKRCAKCSMAWYCSRHCQTADWKTHKKVCGRNSAERLNPFIRPRNLLAVIENPYHKLQSKTWLHDRPYDDVYKLLIDTYRLRMYNQWALQGHADEDSIYASGVSDGYAGFSRFLRLVERRYGLLPDDWSYSDVVDCVNYGLRNEWSDLNGKVNETSIFAYYGSQSVVAELKIFAWQIYGWDVTGSLTPHTLKALVEAEGRGSFR</sequence>
<evidence type="ECO:0000256" key="4">
    <source>
        <dbReference type="PROSITE-ProRule" id="PRU00134"/>
    </source>
</evidence>
<dbReference type="PROSITE" id="PS01360">
    <property type="entry name" value="ZF_MYND_1"/>
    <property type="match status" value="1"/>
</dbReference>
<reference evidence="6 7" key="1">
    <citation type="journal article" date="2018" name="IMA Fungus">
        <title>IMA Genome-F 9: Draft genome sequence of Annulohypoxylon stygium, Aspergillus mulundensis, Berkeleyomyces basicola (syn. Thielaviopsis basicola), Ceratocystis smalleyi, two Cercospora beticola strains, Coleophoma cylindrospora, Fusarium fracticaudum, Phialophora cf. hyalina, and Morchella septimelata.</title>
        <authorList>
            <person name="Wingfield B.D."/>
            <person name="Bills G.F."/>
            <person name="Dong Y."/>
            <person name="Huang W."/>
            <person name="Nel W.J."/>
            <person name="Swalarsk-Parry B.S."/>
            <person name="Vaghefi N."/>
            <person name="Wilken P.M."/>
            <person name="An Z."/>
            <person name="de Beer Z.W."/>
            <person name="De Vos L."/>
            <person name="Chen L."/>
            <person name="Duong T.A."/>
            <person name="Gao Y."/>
            <person name="Hammerbacher A."/>
            <person name="Kikkert J.R."/>
            <person name="Li Y."/>
            <person name="Li H."/>
            <person name="Li K."/>
            <person name="Li Q."/>
            <person name="Liu X."/>
            <person name="Ma X."/>
            <person name="Naidoo K."/>
            <person name="Pethybridge S.J."/>
            <person name="Sun J."/>
            <person name="Steenkamp E.T."/>
            <person name="van der Nest M.A."/>
            <person name="van Wyk S."/>
            <person name="Wingfield M.J."/>
            <person name="Xiong C."/>
            <person name="Yue Q."/>
            <person name="Zhang X."/>
        </authorList>
    </citation>
    <scope>NUCLEOTIDE SEQUENCE [LARGE SCALE GENOMIC DNA]</scope>
    <source>
        <strain evidence="6 7">DSM 5745</strain>
    </source>
</reference>
<dbReference type="Proteomes" id="UP000256690">
    <property type="component" value="Unassembled WGS sequence"/>
</dbReference>
<evidence type="ECO:0000313" key="6">
    <source>
        <dbReference type="EMBL" id="RDW72369.1"/>
    </source>
</evidence>
<dbReference type="Gene3D" id="6.10.140.2220">
    <property type="match status" value="1"/>
</dbReference>
<evidence type="ECO:0000256" key="2">
    <source>
        <dbReference type="ARBA" id="ARBA00022771"/>
    </source>
</evidence>
<proteinExistence type="predicted"/>
<feature type="domain" description="MYND-type" evidence="5">
    <location>
        <begin position="119"/>
        <end position="160"/>
    </location>
</feature>
<dbReference type="SUPFAM" id="SSF144232">
    <property type="entry name" value="HIT/MYND zinc finger-like"/>
    <property type="match status" value="1"/>
</dbReference>